<accession>A0A3B1DS32</accession>
<reference evidence="1" key="1">
    <citation type="submission" date="2018-06" db="EMBL/GenBank/DDBJ databases">
        <authorList>
            <person name="Zhirakovskaya E."/>
        </authorList>
    </citation>
    <scope>NUCLEOTIDE SEQUENCE</scope>
</reference>
<dbReference type="PROSITE" id="PS51318">
    <property type="entry name" value="TAT"/>
    <property type="match status" value="1"/>
</dbReference>
<proteinExistence type="predicted"/>
<dbReference type="EMBL" id="UOGL01000359">
    <property type="protein sequence ID" value="VAX39693.1"/>
    <property type="molecule type" value="Genomic_DNA"/>
</dbReference>
<gene>
    <name evidence="1" type="ORF">MNBD_PLANCTO02-643</name>
</gene>
<dbReference type="InterPro" id="IPR006311">
    <property type="entry name" value="TAT_signal"/>
</dbReference>
<dbReference type="PANTHER" id="PTHR43737:SF1">
    <property type="entry name" value="DUF1501 DOMAIN-CONTAINING PROTEIN"/>
    <property type="match status" value="1"/>
</dbReference>
<dbReference type="Pfam" id="PF07394">
    <property type="entry name" value="DUF1501"/>
    <property type="match status" value="1"/>
</dbReference>
<sequence length="439" mass="48768">MFHFHSGITRNCEKVSRRSFLQVGALGGLGLTLPLFLKKQAQAAEQPSKDISCIFVWTQGGTSHIDTLDPKPKAPASIRGEFGVIDTAVPGVQFTEIMPNMARELKRFAVLRSWNPHNASHGHADVWAMSGRKFNPTVIYPTYGSVVSYQKKFKTAMPPFVQLGDHMDRRFNGGTAGVLGLEHNPFEILADPNGKKFDVQDIVPPRGVDMKRVERRQKMLNSIDLLQRATDIQPDAFSSLDEHYKTAFNMITAPETKKAFKIETEKDSLRDAYGRNRFGQRCLLARRLIESGVRFVTVSDPGWDTHRDNFKSLKNSRVPPVDQALPQLIIDLEERGMLETTLVVWLTDFGRSPKINAASGRDHWASVGNMVMAGAGVPGGSVLGATDDEAGSITRNEYSSDDIAATIYKKLGIPHDLTVQAPDGRPIRLNEGKVIKEWM</sequence>
<evidence type="ECO:0008006" key="2">
    <source>
        <dbReference type="Google" id="ProtNLM"/>
    </source>
</evidence>
<protein>
    <recommendedName>
        <fullName evidence="2">DUF1501 domain-containing protein</fullName>
    </recommendedName>
</protein>
<organism evidence="1">
    <name type="scientific">hydrothermal vent metagenome</name>
    <dbReference type="NCBI Taxonomy" id="652676"/>
    <lineage>
        <taxon>unclassified sequences</taxon>
        <taxon>metagenomes</taxon>
        <taxon>ecological metagenomes</taxon>
    </lineage>
</organism>
<dbReference type="InterPro" id="IPR010869">
    <property type="entry name" value="DUF1501"/>
</dbReference>
<dbReference type="AlphaFoldDB" id="A0A3B1DS32"/>
<dbReference type="PANTHER" id="PTHR43737">
    <property type="entry name" value="BLL7424 PROTEIN"/>
    <property type="match status" value="1"/>
</dbReference>
<dbReference type="InterPro" id="IPR017850">
    <property type="entry name" value="Alkaline_phosphatase_core_sf"/>
</dbReference>
<evidence type="ECO:0000313" key="1">
    <source>
        <dbReference type="EMBL" id="VAX39693.1"/>
    </source>
</evidence>
<name>A0A3B1DS32_9ZZZZ</name>
<dbReference type="SUPFAM" id="SSF53649">
    <property type="entry name" value="Alkaline phosphatase-like"/>
    <property type="match status" value="1"/>
</dbReference>